<proteinExistence type="predicted"/>
<dbReference type="EMBL" id="MH825704">
    <property type="protein sequence ID" value="AYD86558.1"/>
    <property type="molecule type" value="Genomic_DNA"/>
</dbReference>
<accession>A0A386KLP6</accession>
<evidence type="ECO:0000313" key="1">
    <source>
        <dbReference type="EMBL" id="AYD86558.1"/>
    </source>
</evidence>
<reference evidence="1 2" key="1">
    <citation type="submission" date="2018-08" db="EMBL/GenBank/DDBJ databases">
        <authorList>
            <person name="Watkins H.A."/>
            <person name="Crews N.M."/>
            <person name="Gaffney B.L."/>
            <person name="Staples A.K."/>
            <person name="King R.A."/>
            <person name="Rinehart C.A."/>
            <person name="Rowland N.S."/>
            <person name="Garlena R.A."/>
            <person name="Russell D.A."/>
            <person name="Pope W.H."/>
            <person name="Jacobs-Sera D."/>
            <person name="Hendrix R.W."/>
            <person name="Hatfull G.F."/>
        </authorList>
    </citation>
    <scope>NUCLEOTIDE SEQUENCE [LARGE SCALE GENOMIC DNA]</scope>
</reference>
<dbReference type="Proteomes" id="UP000275797">
    <property type="component" value="Segment"/>
</dbReference>
<name>A0A386KLP6_9CAUD</name>
<protein>
    <submittedName>
        <fullName evidence="1">Uncharacterized protein</fullName>
    </submittedName>
</protein>
<organism evidence="1 2">
    <name type="scientific">Mycobacterium phage LilTurb</name>
    <dbReference type="NCBI Taxonomy" id="2315709"/>
    <lineage>
        <taxon>Viruses</taxon>
        <taxon>Duplodnaviria</taxon>
        <taxon>Heunggongvirae</taxon>
        <taxon>Uroviricota</taxon>
        <taxon>Caudoviricetes</taxon>
        <taxon>Turbidovirus</taxon>
        <taxon>Turbidovirus turbido</taxon>
    </lineage>
</organism>
<gene>
    <name evidence="1" type="primary">8</name>
    <name evidence="1" type="ORF">SEA_LILTURB_8</name>
</gene>
<evidence type="ECO:0000313" key="2">
    <source>
        <dbReference type="Proteomes" id="UP000275797"/>
    </source>
</evidence>
<sequence>MSRVRFQVLGQDSNYQQKSYVFEAAASVTTVAGREQASADIDYLVSLITNPGGSAYMVMIGVDLEVPLPSGQVAVDTKISTLSLPADDYTPLFDFVGPLEEA</sequence>